<protein>
    <submittedName>
        <fullName evidence="1">Uncharacterized protein</fullName>
    </submittedName>
</protein>
<dbReference type="Proteomes" id="UP001454036">
    <property type="component" value="Unassembled WGS sequence"/>
</dbReference>
<proteinExistence type="predicted"/>
<sequence length="200" mass="22510">MRYSFKELISSYESASGSSSRAGQLEGELKALKNEKAHEKGVLQHHLKSLASEHTTLQERYGASLRHTEAMKTTLEGVQTERDSAMKERDAAVKVRESLRDGRDEMMQTHDYLLDQLTEIQRQAQVMEATLKSARTADGLEELVQISATGRNLLFRYFSLALEKTIGPVQAKLEETELEVPATLWDSVRDDISFPDPSNP</sequence>
<evidence type="ECO:0000313" key="1">
    <source>
        <dbReference type="EMBL" id="GAA0146751.1"/>
    </source>
</evidence>
<evidence type="ECO:0000313" key="2">
    <source>
        <dbReference type="Proteomes" id="UP001454036"/>
    </source>
</evidence>
<dbReference type="EMBL" id="BAABME010000978">
    <property type="protein sequence ID" value="GAA0146751.1"/>
    <property type="molecule type" value="Genomic_DNA"/>
</dbReference>
<name>A0AAV3P7R4_LITER</name>
<organism evidence="1 2">
    <name type="scientific">Lithospermum erythrorhizon</name>
    <name type="common">Purple gromwell</name>
    <name type="synonym">Lithospermum officinale var. erythrorhizon</name>
    <dbReference type="NCBI Taxonomy" id="34254"/>
    <lineage>
        <taxon>Eukaryota</taxon>
        <taxon>Viridiplantae</taxon>
        <taxon>Streptophyta</taxon>
        <taxon>Embryophyta</taxon>
        <taxon>Tracheophyta</taxon>
        <taxon>Spermatophyta</taxon>
        <taxon>Magnoliopsida</taxon>
        <taxon>eudicotyledons</taxon>
        <taxon>Gunneridae</taxon>
        <taxon>Pentapetalae</taxon>
        <taxon>asterids</taxon>
        <taxon>lamiids</taxon>
        <taxon>Boraginales</taxon>
        <taxon>Boraginaceae</taxon>
        <taxon>Boraginoideae</taxon>
        <taxon>Lithospermeae</taxon>
        <taxon>Lithospermum</taxon>
    </lineage>
</organism>
<dbReference type="AlphaFoldDB" id="A0AAV3P7R4"/>
<keyword evidence="2" id="KW-1185">Reference proteome</keyword>
<comment type="caution">
    <text evidence="1">The sequence shown here is derived from an EMBL/GenBank/DDBJ whole genome shotgun (WGS) entry which is preliminary data.</text>
</comment>
<reference evidence="1 2" key="1">
    <citation type="submission" date="2024-01" db="EMBL/GenBank/DDBJ databases">
        <title>The complete chloroplast genome sequence of Lithospermum erythrorhizon: insights into the phylogenetic relationship among Boraginaceae species and the maternal lineages of purple gromwells.</title>
        <authorList>
            <person name="Okada T."/>
            <person name="Watanabe K."/>
        </authorList>
    </citation>
    <scope>NUCLEOTIDE SEQUENCE [LARGE SCALE GENOMIC DNA]</scope>
</reference>
<accession>A0AAV3P7R4</accession>
<gene>
    <name evidence="1" type="ORF">LIER_06630</name>
</gene>